<dbReference type="EMBL" id="KN840449">
    <property type="protein sequence ID" value="KIP11012.1"/>
    <property type="molecule type" value="Genomic_DNA"/>
</dbReference>
<keyword evidence="2" id="KW-1185">Reference proteome</keyword>
<dbReference type="SUPFAM" id="SSF52047">
    <property type="entry name" value="RNI-like"/>
    <property type="match status" value="1"/>
</dbReference>
<dbReference type="Gene3D" id="3.80.10.10">
    <property type="entry name" value="Ribonuclease Inhibitor"/>
    <property type="match status" value="1"/>
</dbReference>
<gene>
    <name evidence="1" type="ORF">PHLGIDRAFT_491810</name>
</gene>
<organism evidence="1 2">
    <name type="scientific">Phlebiopsis gigantea (strain 11061_1 CR5-6)</name>
    <name type="common">White-rot fungus</name>
    <name type="synonym">Peniophora gigantea</name>
    <dbReference type="NCBI Taxonomy" id="745531"/>
    <lineage>
        <taxon>Eukaryota</taxon>
        <taxon>Fungi</taxon>
        <taxon>Dikarya</taxon>
        <taxon>Basidiomycota</taxon>
        <taxon>Agaricomycotina</taxon>
        <taxon>Agaricomycetes</taxon>
        <taxon>Polyporales</taxon>
        <taxon>Phanerochaetaceae</taxon>
        <taxon>Phlebiopsis</taxon>
    </lineage>
</organism>
<dbReference type="HOGENOM" id="CLU_079428_0_0_1"/>
<sequence length="305" mass="34090">MWQERELIALDELYGTAIGTETPRGLKTLVSRLEILLPGIRLRDKLAQAAGHQEIADVLCLNGCLGTRVLNVLRTSEIEFLDLVPSMAETDGLNLDTHDMLKVFAKSNSFLFLNEINLCGVTLRTSDVMNLHHLPRLARLWLKNTSVGNEAIFLLLPLKRSLLELDVSENLAINDDVVVAFTMLSKLRYLAFAGTSVTMEGIRLLASSLGPHRHDMEVEIPEACKEYLDNMNTKYIVSPDPLLVTDPQIVQSLSTLEIIENLTAHSTINSEIPVEGPRLLLIKQLKEILQTREADLQVRHLLGLE</sequence>
<proteinExistence type="predicted"/>
<evidence type="ECO:0000313" key="2">
    <source>
        <dbReference type="Proteomes" id="UP000053257"/>
    </source>
</evidence>
<accession>A0A0C3SCK7</accession>
<dbReference type="OrthoDB" id="120976at2759"/>
<dbReference type="STRING" id="745531.A0A0C3SCK7"/>
<dbReference type="InterPro" id="IPR032675">
    <property type="entry name" value="LRR_dom_sf"/>
</dbReference>
<protein>
    <submittedName>
        <fullName evidence="1">Uncharacterized protein</fullName>
    </submittedName>
</protein>
<dbReference type="AlphaFoldDB" id="A0A0C3SCK7"/>
<reference evidence="1 2" key="1">
    <citation type="journal article" date="2014" name="PLoS Genet.">
        <title>Analysis of the Phlebiopsis gigantea genome, transcriptome and secretome provides insight into its pioneer colonization strategies of wood.</title>
        <authorList>
            <person name="Hori C."/>
            <person name="Ishida T."/>
            <person name="Igarashi K."/>
            <person name="Samejima M."/>
            <person name="Suzuki H."/>
            <person name="Master E."/>
            <person name="Ferreira P."/>
            <person name="Ruiz-Duenas F.J."/>
            <person name="Held B."/>
            <person name="Canessa P."/>
            <person name="Larrondo L.F."/>
            <person name="Schmoll M."/>
            <person name="Druzhinina I.S."/>
            <person name="Kubicek C.P."/>
            <person name="Gaskell J.A."/>
            <person name="Kersten P."/>
            <person name="St John F."/>
            <person name="Glasner J."/>
            <person name="Sabat G."/>
            <person name="Splinter BonDurant S."/>
            <person name="Syed K."/>
            <person name="Yadav J."/>
            <person name="Mgbeahuruike A.C."/>
            <person name="Kovalchuk A."/>
            <person name="Asiegbu F.O."/>
            <person name="Lackner G."/>
            <person name="Hoffmeister D."/>
            <person name="Rencoret J."/>
            <person name="Gutierrez A."/>
            <person name="Sun H."/>
            <person name="Lindquist E."/>
            <person name="Barry K."/>
            <person name="Riley R."/>
            <person name="Grigoriev I.V."/>
            <person name="Henrissat B."/>
            <person name="Kues U."/>
            <person name="Berka R.M."/>
            <person name="Martinez A.T."/>
            <person name="Covert S.F."/>
            <person name="Blanchette R.A."/>
            <person name="Cullen D."/>
        </authorList>
    </citation>
    <scope>NUCLEOTIDE SEQUENCE [LARGE SCALE GENOMIC DNA]</scope>
    <source>
        <strain evidence="1 2">11061_1 CR5-6</strain>
    </source>
</reference>
<evidence type="ECO:0000313" key="1">
    <source>
        <dbReference type="EMBL" id="KIP11012.1"/>
    </source>
</evidence>
<dbReference type="Proteomes" id="UP000053257">
    <property type="component" value="Unassembled WGS sequence"/>
</dbReference>
<name>A0A0C3SCK7_PHLG1</name>